<dbReference type="GO" id="GO:0030643">
    <property type="term" value="P:intracellular phosphate ion homeostasis"/>
    <property type="evidence" value="ECO:0007669"/>
    <property type="project" value="InterPro"/>
</dbReference>
<dbReference type="InterPro" id="IPR028366">
    <property type="entry name" value="PhoU"/>
</dbReference>
<comment type="subunit">
    <text evidence="3 8">Homodimer.</text>
</comment>
<keyword evidence="5 8" id="KW-0963">Cytoplasm</keyword>
<dbReference type="PIRSF" id="PIRSF003107">
    <property type="entry name" value="PhoU"/>
    <property type="match status" value="1"/>
</dbReference>
<dbReference type="InterPro" id="IPR038078">
    <property type="entry name" value="PhoU-like_sf"/>
</dbReference>
<comment type="caution">
    <text evidence="10">The sequence shown here is derived from an EMBL/GenBank/DDBJ whole genome shotgun (WGS) entry which is preliminary data.</text>
</comment>
<evidence type="ECO:0000256" key="6">
    <source>
        <dbReference type="ARBA" id="ARBA00022592"/>
    </source>
</evidence>
<evidence type="ECO:0000256" key="2">
    <source>
        <dbReference type="ARBA" id="ARBA00008107"/>
    </source>
</evidence>
<evidence type="ECO:0000256" key="7">
    <source>
        <dbReference type="ARBA" id="ARBA00056181"/>
    </source>
</evidence>
<comment type="similarity">
    <text evidence="2 8">Belongs to the PhoU family.</text>
</comment>
<gene>
    <name evidence="10" type="primary">phoU</name>
    <name evidence="10" type="ORF">FOA19_02735</name>
</gene>
<accession>A0A5B6TG25</accession>
<dbReference type="InterPro" id="IPR026022">
    <property type="entry name" value="PhoU_dom"/>
</dbReference>
<evidence type="ECO:0000256" key="3">
    <source>
        <dbReference type="ARBA" id="ARBA00011738"/>
    </source>
</evidence>
<dbReference type="Pfam" id="PF01895">
    <property type="entry name" value="PhoU"/>
    <property type="match status" value="2"/>
</dbReference>
<feature type="domain" description="PhoU" evidence="9">
    <location>
        <begin position="120"/>
        <end position="205"/>
    </location>
</feature>
<dbReference type="GO" id="GO:0045936">
    <property type="term" value="P:negative regulation of phosphate metabolic process"/>
    <property type="evidence" value="ECO:0007669"/>
    <property type="project" value="InterPro"/>
</dbReference>
<evidence type="ECO:0000256" key="4">
    <source>
        <dbReference type="ARBA" id="ARBA00022448"/>
    </source>
</evidence>
<dbReference type="Proteomes" id="UP000324133">
    <property type="component" value="Unassembled WGS sequence"/>
</dbReference>
<evidence type="ECO:0000256" key="8">
    <source>
        <dbReference type="PIRNR" id="PIRNR003107"/>
    </source>
</evidence>
<name>A0A5B6TG25_9BACT</name>
<feature type="domain" description="PhoU" evidence="9">
    <location>
        <begin position="15"/>
        <end position="101"/>
    </location>
</feature>
<evidence type="ECO:0000313" key="11">
    <source>
        <dbReference type="Proteomes" id="UP000324133"/>
    </source>
</evidence>
<dbReference type="EMBL" id="VKKY01000001">
    <property type="protein sequence ID" value="KAA3439614.1"/>
    <property type="molecule type" value="Genomic_DNA"/>
</dbReference>
<dbReference type="FunFam" id="1.20.58.220:FF:000004">
    <property type="entry name" value="Phosphate-specific transport system accessory protein PhoU"/>
    <property type="match status" value="1"/>
</dbReference>
<comment type="function">
    <text evidence="7 8">Plays a role in the regulation of phosphate uptake.</text>
</comment>
<proteinExistence type="inferred from homology"/>
<keyword evidence="6 8" id="KW-0592">Phosphate transport</keyword>
<evidence type="ECO:0000259" key="9">
    <source>
        <dbReference type="Pfam" id="PF01895"/>
    </source>
</evidence>
<dbReference type="RefSeq" id="WP_149089257.1">
    <property type="nucleotide sequence ID" value="NZ_VKKY01000001.1"/>
</dbReference>
<dbReference type="SUPFAM" id="SSF109755">
    <property type="entry name" value="PhoU-like"/>
    <property type="match status" value="1"/>
</dbReference>
<dbReference type="GO" id="GO:0006817">
    <property type="term" value="P:phosphate ion transport"/>
    <property type="evidence" value="ECO:0007669"/>
    <property type="project" value="UniProtKB-KW"/>
</dbReference>
<keyword evidence="11" id="KW-1185">Reference proteome</keyword>
<sequence length="234" mass="26990">MNQLDKELLRIKTKVEEMWDLVDFQLAAGKEALMTSNADLAKRVVKSGKKVNAYDIKIDRMCENIFALFNPVAVDLRWVLAILKINANLERIGDYAESIAAMLKEAKPPIEPTLLEESCLLEMYEGTETMLRNVRKAFLEEDTELTRQVIKQDKLLNKIHGRTDKVLMRYFQTHPDNIYQSLKVAGIIRKLERMGDHTTNIAEEIVFYVDAKVVKHKQKKKRKDKGPEDADQIS</sequence>
<dbReference type="NCBIfam" id="TIGR02135">
    <property type="entry name" value="phoU_full"/>
    <property type="match status" value="1"/>
</dbReference>
<keyword evidence="4 8" id="KW-0813">Transport</keyword>
<dbReference type="PANTHER" id="PTHR42930">
    <property type="entry name" value="PHOSPHATE-SPECIFIC TRANSPORT SYSTEM ACCESSORY PROTEIN PHOU"/>
    <property type="match status" value="1"/>
</dbReference>
<reference evidence="10 11" key="1">
    <citation type="submission" date="2019-07" db="EMBL/GenBank/DDBJ databases">
        <title>Rufibacter sp. nov., isolated from lake sediment.</title>
        <authorList>
            <person name="Qu J.-H."/>
        </authorList>
    </citation>
    <scope>NUCLEOTIDE SEQUENCE [LARGE SCALE GENOMIC DNA]</scope>
    <source>
        <strain evidence="10 11">NBS58-1</strain>
    </source>
</reference>
<dbReference type="OrthoDB" id="9814256at2"/>
<dbReference type="AlphaFoldDB" id="A0A5B6TG25"/>
<evidence type="ECO:0000313" key="10">
    <source>
        <dbReference type="EMBL" id="KAA3439614.1"/>
    </source>
</evidence>
<organism evidence="10 11">
    <name type="scientific">Rufibacter hautae</name>
    <dbReference type="NCBI Taxonomy" id="2595005"/>
    <lineage>
        <taxon>Bacteria</taxon>
        <taxon>Pseudomonadati</taxon>
        <taxon>Bacteroidota</taxon>
        <taxon>Cytophagia</taxon>
        <taxon>Cytophagales</taxon>
        <taxon>Hymenobacteraceae</taxon>
        <taxon>Rufibacter</taxon>
    </lineage>
</organism>
<dbReference type="GO" id="GO:0005737">
    <property type="term" value="C:cytoplasm"/>
    <property type="evidence" value="ECO:0007669"/>
    <property type="project" value="UniProtKB-SubCell"/>
</dbReference>
<evidence type="ECO:0000256" key="1">
    <source>
        <dbReference type="ARBA" id="ARBA00004496"/>
    </source>
</evidence>
<comment type="subcellular location">
    <subcellularLocation>
        <location evidence="1 8">Cytoplasm</location>
    </subcellularLocation>
</comment>
<protein>
    <recommendedName>
        <fullName evidence="8">Phosphate-specific transport system accessory protein PhoU</fullName>
    </recommendedName>
</protein>
<dbReference type="PANTHER" id="PTHR42930:SF3">
    <property type="entry name" value="PHOSPHATE-SPECIFIC TRANSPORT SYSTEM ACCESSORY PROTEIN PHOU"/>
    <property type="match status" value="1"/>
</dbReference>
<dbReference type="Gene3D" id="1.20.58.220">
    <property type="entry name" value="Phosphate transport system protein phou homolog 2, domain 2"/>
    <property type="match status" value="1"/>
</dbReference>
<evidence type="ECO:0000256" key="5">
    <source>
        <dbReference type="ARBA" id="ARBA00022490"/>
    </source>
</evidence>